<feature type="signal peptide" evidence="1">
    <location>
        <begin position="1"/>
        <end position="18"/>
    </location>
</feature>
<evidence type="ECO:0000259" key="2">
    <source>
        <dbReference type="Pfam" id="PF09792"/>
    </source>
</evidence>
<feature type="domain" description="Ubiquitin 3 binding protein But2 C-terminal" evidence="2">
    <location>
        <begin position="36"/>
        <end position="178"/>
    </location>
</feature>
<proteinExistence type="predicted"/>
<dbReference type="EMBL" id="KZ678142">
    <property type="protein sequence ID" value="PSN62214.1"/>
    <property type="molecule type" value="Genomic_DNA"/>
</dbReference>
<dbReference type="Proteomes" id="UP000240883">
    <property type="component" value="Unassembled WGS sequence"/>
</dbReference>
<feature type="chain" id="PRO_5015449111" description="Ubiquitin 3 binding protein But2 C-terminal domain-containing protein" evidence="1">
    <location>
        <begin position="19"/>
        <end position="193"/>
    </location>
</feature>
<reference evidence="3 4" key="1">
    <citation type="journal article" date="2018" name="Front. Microbiol.">
        <title>Genome-Wide Analysis of Corynespora cassiicola Leaf Fall Disease Putative Effectors.</title>
        <authorList>
            <person name="Lopez D."/>
            <person name="Ribeiro S."/>
            <person name="Label P."/>
            <person name="Fumanal B."/>
            <person name="Venisse J.S."/>
            <person name="Kohler A."/>
            <person name="de Oliveira R.R."/>
            <person name="Labutti K."/>
            <person name="Lipzen A."/>
            <person name="Lail K."/>
            <person name="Bauer D."/>
            <person name="Ohm R.A."/>
            <person name="Barry K.W."/>
            <person name="Spatafora J."/>
            <person name="Grigoriev I.V."/>
            <person name="Martin F.M."/>
            <person name="Pujade-Renaud V."/>
        </authorList>
    </citation>
    <scope>NUCLEOTIDE SEQUENCE [LARGE SCALE GENOMIC DNA]</scope>
    <source>
        <strain evidence="3 4">Philippines</strain>
    </source>
</reference>
<dbReference type="Pfam" id="PF09792">
    <property type="entry name" value="But2"/>
    <property type="match status" value="1"/>
</dbReference>
<evidence type="ECO:0000256" key="1">
    <source>
        <dbReference type="SAM" id="SignalP"/>
    </source>
</evidence>
<protein>
    <recommendedName>
        <fullName evidence="2">Ubiquitin 3 binding protein But2 C-terminal domain-containing protein</fullName>
    </recommendedName>
</protein>
<name>A0A2T2N9W7_CORCC</name>
<dbReference type="STRING" id="1448308.A0A2T2N9W7"/>
<evidence type="ECO:0000313" key="3">
    <source>
        <dbReference type="EMBL" id="PSN62214.1"/>
    </source>
</evidence>
<sequence length="193" mass="20350">MHLSTILSTTALVAVASAAPTTGAAPLAPRSCSVAFPSTIVSLDQKAPTTASGKTLKIRTSQDQGGNGREAMEIAFTDIPANAYGCQLELYLPAGTAVTNSGSSQVNTYLLNGDISAQDTWMKAPAKGSLFGTTNVYADPKQPTKIVVNSLQCKPKLNFRVEIASQTEWGVMAFAQQNPPSTQPVGYRMTYNC</sequence>
<dbReference type="OrthoDB" id="5308323at2759"/>
<organism evidence="3 4">
    <name type="scientific">Corynespora cassiicola Philippines</name>
    <dbReference type="NCBI Taxonomy" id="1448308"/>
    <lineage>
        <taxon>Eukaryota</taxon>
        <taxon>Fungi</taxon>
        <taxon>Dikarya</taxon>
        <taxon>Ascomycota</taxon>
        <taxon>Pezizomycotina</taxon>
        <taxon>Dothideomycetes</taxon>
        <taxon>Pleosporomycetidae</taxon>
        <taxon>Pleosporales</taxon>
        <taxon>Corynesporascaceae</taxon>
        <taxon>Corynespora</taxon>
    </lineage>
</organism>
<gene>
    <name evidence="3" type="ORF">BS50DRAFT_638775</name>
</gene>
<accession>A0A2T2N9W7</accession>
<keyword evidence="4" id="KW-1185">Reference proteome</keyword>
<keyword evidence="1" id="KW-0732">Signal</keyword>
<dbReference type="InterPro" id="IPR018620">
    <property type="entry name" value="Ubiquitin3-bd_protein_But2_C"/>
</dbReference>
<dbReference type="AlphaFoldDB" id="A0A2T2N9W7"/>
<evidence type="ECO:0000313" key="4">
    <source>
        <dbReference type="Proteomes" id="UP000240883"/>
    </source>
</evidence>